<dbReference type="Gene3D" id="1.10.10.10">
    <property type="entry name" value="Winged helix-like DNA-binding domain superfamily/Winged helix DNA-binding domain"/>
    <property type="match status" value="1"/>
</dbReference>
<dbReference type="GO" id="GO:0006355">
    <property type="term" value="P:regulation of DNA-templated transcription"/>
    <property type="evidence" value="ECO:0007669"/>
    <property type="project" value="InterPro"/>
</dbReference>
<protein>
    <recommendedName>
        <fullName evidence="3">OmpR/PhoB-type domain-containing protein</fullName>
    </recommendedName>
</protein>
<dbReference type="Proteomes" id="UP000322530">
    <property type="component" value="Unassembled WGS sequence"/>
</dbReference>
<dbReference type="GO" id="GO:0003677">
    <property type="term" value="F:DNA binding"/>
    <property type="evidence" value="ECO:0007669"/>
    <property type="project" value="UniProtKB-KW"/>
</dbReference>
<dbReference type="GO" id="GO:0000160">
    <property type="term" value="P:phosphorelay signal transduction system"/>
    <property type="evidence" value="ECO:0007669"/>
    <property type="project" value="InterPro"/>
</dbReference>
<keyword evidence="2" id="KW-0472">Membrane</keyword>
<comment type="caution">
    <text evidence="4">The sequence shown here is derived from an EMBL/GenBank/DDBJ whole genome shotgun (WGS) entry which is preliminary data.</text>
</comment>
<organism evidence="4 5">
    <name type="scientific">Dictyobacter arantiisoli</name>
    <dbReference type="NCBI Taxonomy" id="2014874"/>
    <lineage>
        <taxon>Bacteria</taxon>
        <taxon>Bacillati</taxon>
        <taxon>Chloroflexota</taxon>
        <taxon>Ktedonobacteria</taxon>
        <taxon>Ktedonobacterales</taxon>
        <taxon>Dictyobacteraceae</taxon>
        <taxon>Dictyobacter</taxon>
    </lineage>
</organism>
<dbReference type="AlphaFoldDB" id="A0A5A5T6I2"/>
<feature type="domain" description="OmpR/PhoB-type" evidence="3">
    <location>
        <begin position="31"/>
        <end position="102"/>
    </location>
</feature>
<dbReference type="EMBL" id="BIXY01000003">
    <property type="protein sequence ID" value="GCF06786.1"/>
    <property type="molecule type" value="Genomic_DNA"/>
</dbReference>
<sequence length="111" mass="13084">MTILLDHYEAPILIKNIQWCNERHKIIIKNTTIELTKTEYRLLFPLRYGVPVTYTDLAFSVYGCHVDDKVRTMMDKHIDRIRGKLRGTGIYVYCVLGYGYLLLPEVVQEEF</sequence>
<evidence type="ECO:0000259" key="3">
    <source>
        <dbReference type="Pfam" id="PF00486"/>
    </source>
</evidence>
<evidence type="ECO:0000313" key="4">
    <source>
        <dbReference type="EMBL" id="GCF06786.1"/>
    </source>
</evidence>
<dbReference type="SUPFAM" id="SSF46894">
    <property type="entry name" value="C-terminal effector domain of the bipartite response regulators"/>
    <property type="match status" value="1"/>
</dbReference>
<dbReference type="Pfam" id="PF00486">
    <property type="entry name" value="Trans_reg_C"/>
    <property type="match status" value="1"/>
</dbReference>
<evidence type="ECO:0000256" key="2">
    <source>
        <dbReference type="SAM" id="Phobius"/>
    </source>
</evidence>
<dbReference type="InterPro" id="IPR001867">
    <property type="entry name" value="OmpR/PhoB-type_DNA-bd"/>
</dbReference>
<evidence type="ECO:0000313" key="5">
    <source>
        <dbReference type="Proteomes" id="UP000322530"/>
    </source>
</evidence>
<gene>
    <name evidence="4" type="ORF">KDI_03500</name>
</gene>
<reference evidence="4 5" key="1">
    <citation type="submission" date="2019-01" db="EMBL/GenBank/DDBJ databases">
        <title>Draft genome sequence of Dictyobacter sp. Uno17.</title>
        <authorList>
            <person name="Wang C.M."/>
            <person name="Zheng Y."/>
            <person name="Sakai Y."/>
            <person name="Abe K."/>
            <person name="Yokota A."/>
            <person name="Yabe S."/>
        </authorList>
    </citation>
    <scope>NUCLEOTIDE SEQUENCE [LARGE SCALE GENOMIC DNA]</scope>
    <source>
        <strain evidence="4 5">Uno17</strain>
    </source>
</reference>
<proteinExistence type="predicted"/>
<dbReference type="OrthoDB" id="165148at2"/>
<name>A0A5A5T6I2_9CHLR</name>
<dbReference type="InterPro" id="IPR036388">
    <property type="entry name" value="WH-like_DNA-bd_sf"/>
</dbReference>
<dbReference type="InterPro" id="IPR016032">
    <property type="entry name" value="Sig_transdc_resp-reg_C-effctor"/>
</dbReference>
<keyword evidence="2" id="KW-0812">Transmembrane</keyword>
<keyword evidence="1" id="KW-0238">DNA-binding</keyword>
<dbReference type="RefSeq" id="WP_149399722.1">
    <property type="nucleotide sequence ID" value="NZ_BIXY01000003.1"/>
</dbReference>
<accession>A0A5A5T6I2</accession>
<evidence type="ECO:0000256" key="1">
    <source>
        <dbReference type="ARBA" id="ARBA00023125"/>
    </source>
</evidence>
<keyword evidence="5" id="KW-1185">Reference proteome</keyword>
<keyword evidence="2" id="KW-1133">Transmembrane helix</keyword>
<feature type="transmembrane region" description="Helical" evidence="2">
    <location>
        <begin position="83"/>
        <end position="103"/>
    </location>
</feature>